<geneLocation type="plasmid" evidence="2">
    <name>pColt5.8b</name>
</geneLocation>
<reference evidence="2" key="1">
    <citation type="submission" date="2018-12" db="EMBL/GenBank/DDBJ databases">
        <title>Three Rhizobium rhizogenes strains isolated from the same crown gall tumor carry diverse plasmids.</title>
        <authorList>
            <person name="Pulawska J."/>
            <person name="Kuzmanovic N."/>
        </authorList>
    </citation>
    <scope>NUCLEOTIDE SEQUENCE</scope>
    <source>
        <strain evidence="2">Colt5.8</strain>
        <plasmid evidence="2">pColt5.8b</plasmid>
    </source>
</reference>
<feature type="compositionally biased region" description="Basic and acidic residues" evidence="1">
    <location>
        <begin position="1451"/>
        <end position="1460"/>
    </location>
</feature>
<dbReference type="RefSeq" id="WP_200994583.1">
    <property type="nucleotide sequence ID" value="NZ_MK318972.1"/>
</dbReference>
<keyword evidence="2" id="KW-0614">Plasmid</keyword>
<evidence type="ECO:0000256" key="1">
    <source>
        <dbReference type="SAM" id="MobiDB-lite"/>
    </source>
</evidence>
<name>A0A7S4ZUL8_RHIRH</name>
<dbReference type="InterPro" id="IPR027417">
    <property type="entry name" value="P-loop_NTPase"/>
</dbReference>
<organism evidence="2">
    <name type="scientific">Rhizobium rhizogenes</name>
    <name type="common">Agrobacterium rhizogenes</name>
    <dbReference type="NCBI Taxonomy" id="359"/>
    <lineage>
        <taxon>Bacteria</taxon>
        <taxon>Pseudomonadati</taxon>
        <taxon>Pseudomonadota</taxon>
        <taxon>Alphaproteobacteria</taxon>
        <taxon>Hyphomicrobiales</taxon>
        <taxon>Rhizobiaceae</taxon>
        <taxon>Rhizobium/Agrobacterium group</taxon>
        <taxon>Rhizobium</taxon>
    </lineage>
</organism>
<sequence>MQEIDISTTAKMERLFRDLSDQEVADIETASVLSQWGWSGGLSWGALLSSSRVLILSEAGSGKTYECQAQQALLWEAGEAAFFIDLATLARQLLRDTLSPQEEHRFDEWRHSQSSIATFFLDSIDELKLSLGNFEQALKQMSKSIAGHVGRARIVITTRPIPVDRNLIDKYLPIPPKMEAVATAEAFADMMMDRGRIEGNENKENPQTFRTVGLMPLSSDQIRTFAKAQNIADPDAFLADIVTRDAVEFAGRPQDLIEMCADWREQKRIGTHKDQIEANLLNKLKRRTDRRERAELAVTVAIQGASRLALASILTRKFTIRYSAEADAVPSTAPALDASKLLVDWGAEAQATLLERPLFGFASYGRVRIHQSVLEYLAAKRLQTLLSGGVPIKAVKRLLFTDTLTGQRVIRPSMRPVAAWLSLRSDSIFADVVKANPELLIGSGDPHSLSPSHRVKVLEALVSRYSDGGWRGLGFSTSQVRRFSSPDLADCVKRLWDKGIENAEVRELLLGIVGQGRVAPCADIAYAAAVDAGCSEKERILGVRALVWLDDTRLSAIAESMETDVVLWPDQLAKQALVELFPRHMPAARVGRILQRVRESAEGVGDLTYWLPAAIESTALDEAALSDLRKTLSDLIERATAWYADRHPHYQTDRADLLPALHAVCLREIKGSLISDELIASCLLSIRVSTDRFDRKDFLNAMRKMLAVLPSERREKAFWNEHEFLDGMHHIKDAWTRVFELSQSGGITLNASDGTWIRRCLSDREAPFERREMMLWAEMVLLQYGDSDPHSRIDDLKRAVSDDTRLTEIIDTRSAAQTVSPEIGAMQSEFVRSREEADRASKLAYESWVDFWGRLARNPEEMFGTEQAATDTAWNLWRALSRAGAGSRATGWDRQFIERQFDKSVADRLRQTLMTIWRKEAPTLRSERPPEQREAFLVKWQFGLAAISAEAEDKYWTSKLNEAEAALACRYVPIEMGGFPSWFEGLANKFPKVVDNVLGEELTRSLEEPAESDVHSIFLQNIEHAQPSVSRLFLPRIHAWFSDAALADHPHRGNKVHQAMEILLKDGSEQYRSGIETIALQKLEETHHTSPIVWLRALFAVNSSSAVDALEKLLAGAEMSEGRASEFLTAVFGRDFVGRGIDLNIRAYPVGILARLTRLAFHHIALSQDADRQGVYQPDSRDEAEFARNAILNALLSKTGVEGWAAKVEIASDPSFAGIRDRIIALASESAANEADIDILDEVSFVNLDRTGETPPMTRDAMFAMMRDRLDDIDDLLLRDDSPRELWATIRDEHVMRRVLTGILRSSANGCYTADQEAVTADEKETDIRLRSPASPEQATIELKLADGRSGKDLFDTIHDQLLTKYMAAEHAKSGCLVVTNATDREWEHPVSKQRIPFTEMASVLQSRAEDLSRGLGGAARLMVKCYDLRPRLGTEANSEPKSTADPPQRNAREEEAVKR</sequence>
<feature type="region of interest" description="Disordered" evidence="1">
    <location>
        <begin position="1433"/>
        <end position="1460"/>
    </location>
</feature>
<accession>A0A7S4ZUL8</accession>
<protein>
    <submittedName>
        <fullName evidence="2">Uncharacterized protein</fullName>
    </submittedName>
</protein>
<dbReference type="Gene3D" id="3.40.50.300">
    <property type="entry name" value="P-loop containing nucleotide triphosphate hydrolases"/>
    <property type="match status" value="1"/>
</dbReference>
<proteinExistence type="predicted"/>
<gene>
    <name evidence="2" type="ORF">pC5.8b_453</name>
</gene>
<dbReference type="EMBL" id="MK318972">
    <property type="protein sequence ID" value="QCL09943.1"/>
    <property type="molecule type" value="Genomic_DNA"/>
</dbReference>
<evidence type="ECO:0000313" key="2">
    <source>
        <dbReference type="EMBL" id="QCL09943.1"/>
    </source>
</evidence>